<accession>A0A511V541</accession>
<feature type="transmembrane region" description="Helical" evidence="12">
    <location>
        <begin position="267"/>
        <end position="285"/>
    </location>
</feature>
<keyword evidence="6" id="KW-0560">Oxidoreductase</keyword>
<keyword evidence="4" id="KW-0479">Metal-binding</keyword>
<evidence type="ECO:0000256" key="1">
    <source>
        <dbReference type="ARBA" id="ARBA00004141"/>
    </source>
</evidence>
<dbReference type="PANTHER" id="PTHR35457">
    <property type="entry name" value="HEME A SYNTHASE"/>
    <property type="match status" value="1"/>
</dbReference>
<keyword evidence="14" id="KW-1185">Reference proteome</keyword>
<evidence type="ECO:0000256" key="6">
    <source>
        <dbReference type="ARBA" id="ARBA00023002"/>
    </source>
</evidence>
<evidence type="ECO:0000256" key="5">
    <source>
        <dbReference type="ARBA" id="ARBA00022989"/>
    </source>
</evidence>
<name>A0A511V541_9BACL</name>
<feature type="transmembrane region" description="Helical" evidence="12">
    <location>
        <begin position="7"/>
        <end position="26"/>
    </location>
</feature>
<feature type="transmembrane region" description="Helical" evidence="12">
    <location>
        <begin position="197"/>
        <end position="227"/>
    </location>
</feature>
<gene>
    <name evidence="13" type="ORF">ADA01nite_03430</name>
</gene>
<dbReference type="EMBL" id="BJXX01000015">
    <property type="protein sequence ID" value="GEN32883.1"/>
    <property type="molecule type" value="Genomic_DNA"/>
</dbReference>
<comment type="caution">
    <text evidence="13">The sequence shown here is derived from an EMBL/GenBank/DDBJ whole genome shotgun (WGS) entry which is preliminary data.</text>
</comment>
<comment type="pathway">
    <text evidence="11">Porphyrin-containing compound metabolism.</text>
</comment>
<dbReference type="InterPro" id="IPR003780">
    <property type="entry name" value="COX15/CtaA_fam"/>
</dbReference>
<keyword evidence="7" id="KW-0408">Iron</keyword>
<evidence type="ECO:0000256" key="4">
    <source>
        <dbReference type="ARBA" id="ARBA00022723"/>
    </source>
</evidence>
<protein>
    <submittedName>
        <fullName evidence="13">Cytochrome c oxidase subunit I</fullName>
    </submittedName>
</protein>
<sequence length="315" mass="34516">MGYRLPFVTTIATFLLLIAGALVVGFDAGLACSDWPLCNGHIIPPLEGKIIIEYTHRLLSTGIGFLMLANLYFAWRKRKESPIVLKLVLLSFVLLLFVAVLGGINVLKKLPPGFTAMDTSFAILLFSTFVVLTGVTLANFRKKQGEFREDRQVRAMFKPALIAAIAIYIEYVLGAFIKHSDAGQVWVNGKMNLLNNIISTPAIATTLMYVHVFATLLIVFSSLWLYFYARLRKVMKNQAVTLLILLALQPITGFITVVAHLAVITNVIHMTIAALMMALAVFMVVEAKLGANLLLTADKDSKVVSGSKQSAVNLG</sequence>
<evidence type="ECO:0000313" key="13">
    <source>
        <dbReference type="EMBL" id="GEN32883.1"/>
    </source>
</evidence>
<dbReference type="Proteomes" id="UP000321157">
    <property type="component" value="Unassembled WGS sequence"/>
</dbReference>
<evidence type="ECO:0000256" key="3">
    <source>
        <dbReference type="ARBA" id="ARBA00022692"/>
    </source>
</evidence>
<feature type="transmembrane region" description="Helical" evidence="12">
    <location>
        <begin position="119"/>
        <end position="140"/>
    </location>
</feature>
<evidence type="ECO:0000256" key="9">
    <source>
        <dbReference type="ARBA" id="ARBA00023136"/>
    </source>
</evidence>
<keyword evidence="9 12" id="KW-0472">Membrane</keyword>
<organism evidence="13 14">
    <name type="scientific">Aneurinibacillus danicus</name>
    <dbReference type="NCBI Taxonomy" id="267746"/>
    <lineage>
        <taxon>Bacteria</taxon>
        <taxon>Bacillati</taxon>
        <taxon>Bacillota</taxon>
        <taxon>Bacilli</taxon>
        <taxon>Bacillales</taxon>
        <taxon>Paenibacillaceae</taxon>
        <taxon>Aneurinibacillus group</taxon>
        <taxon>Aneurinibacillus</taxon>
    </lineage>
</organism>
<dbReference type="GO" id="GO:0006784">
    <property type="term" value="P:heme A biosynthetic process"/>
    <property type="evidence" value="ECO:0007669"/>
    <property type="project" value="InterPro"/>
</dbReference>
<evidence type="ECO:0000256" key="11">
    <source>
        <dbReference type="ARBA" id="ARBA00023444"/>
    </source>
</evidence>
<dbReference type="GO" id="GO:0016491">
    <property type="term" value="F:oxidoreductase activity"/>
    <property type="evidence" value="ECO:0007669"/>
    <property type="project" value="UniProtKB-KW"/>
</dbReference>
<feature type="transmembrane region" description="Helical" evidence="12">
    <location>
        <begin position="239"/>
        <end position="261"/>
    </location>
</feature>
<evidence type="ECO:0000256" key="2">
    <source>
        <dbReference type="ARBA" id="ARBA00022475"/>
    </source>
</evidence>
<dbReference type="AlphaFoldDB" id="A0A511V541"/>
<reference evidence="13 14" key="1">
    <citation type="submission" date="2019-07" db="EMBL/GenBank/DDBJ databases">
        <title>Whole genome shotgun sequence of Aneurinibacillus danicus NBRC 102444.</title>
        <authorList>
            <person name="Hosoyama A."/>
            <person name="Uohara A."/>
            <person name="Ohji S."/>
            <person name="Ichikawa N."/>
        </authorList>
    </citation>
    <scope>NUCLEOTIDE SEQUENCE [LARGE SCALE GENOMIC DNA]</scope>
    <source>
        <strain evidence="13 14">NBRC 102444</strain>
    </source>
</reference>
<dbReference type="Pfam" id="PF02628">
    <property type="entry name" value="COX15-CtaA"/>
    <property type="match status" value="1"/>
</dbReference>
<dbReference type="OrthoDB" id="9816428at2"/>
<feature type="transmembrane region" description="Helical" evidence="12">
    <location>
        <begin position="54"/>
        <end position="75"/>
    </location>
</feature>
<evidence type="ECO:0000256" key="7">
    <source>
        <dbReference type="ARBA" id="ARBA00023004"/>
    </source>
</evidence>
<dbReference type="GO" id="GO:0046872">
    <property type="term" value="F:metal ion binding"/>
    <property type="evidence" value="ECO:0007669"/>
    <property type="project" value="UniProtKB-KW"/>
</dbReference>
<dbReference type="RefSeq" id="WP_146808184.1">
    <property type="nucleotide sequence ID" value="NZ_BJXX01000015.1"/>
</dbReference>
<dbReference type="GO" id="GO:0016020">
    <property type="term" value="C:membrane"/>
    <property type="evidence" value="ECO:0007669"/>
    <property type="project" value="UniProtKB-SubCell"/>
</dbReference>
<keyword evidence="10" id="KW-1015">Disulfide bond</keyword>
<comment type="subcellular location">
    <subcellularLocation>
        <location evidence="1">Membrane</location>
        <topology evidence="1">Multi-pass membrane protein</topology>
    </subcellularLocation>
</comment>
<dbReference type="InterPro" id="IPR050450">
    <property type="entry name" value="COX15/CtaA_HemeA_synthase"/>
</dbReference>
<keyword evidence="8" id="KW-0350">Heme biosynthesis</keyword>
<dbReference type="PANTHER" id="PTHR35457:SF1">
    <property type="entry name" value="HEME A SYNTHASE"/>
    <property type="match status" value="1"/>
</dbReference>
<evidence type="ECO:0000256" key="12">
    <source>
        <dbReference type="SAM" id="Phobius"/>
    </source>
</evidence>
<evidence type="ECO:0000256" key="8">
    <source>
        <dbReference type="ARBA" id="ARBA00023133"/>
    </source>
</evidence>
<keyword evidence="2" id="KW-1003">Cell membrane</keyword>
<keyword evidence="5 12" id="KW-1133">Transmembrane helix</keyword>
<evidence type="ECO:0000313" key="14">
    <source>
        <dbReference type="Proteomes" id="UP000321157"/>
    </source>
</evidence>
<feature type="transmembrane region" description="Helical" evidence="12">
    <location>
        <begin position="87"/>
        <end position="107"/>
    </location>
</feature>
<proteinExistence type="predicted"/>
<keyword evidence="3 12" id="KW-0812">Transmembrane</keyword>
<feature type="transmembrane region" description="Helical" evidence="12">
    <location>
        <begin position="160"/>
        <end position="177"/>
    </location>
</feature>
<evidence type="ECO:0000256" key="10">
    <source>
        <dbReference type="ARBA" id="ARBA00023157"/>
    </source>
</evidence>